<evidence type="ECO:0000313" key="3">
    <source>
        <dbReference type="Proteomes" id="UP000596329"/>
    </source>
</evidence>
<evidence type="ECO:0000256" key="1">
    <source>
        <dbReference type="SAM" id="Phobius"/>
    </source>
</evidence>
<accession>A0A7U2NHB6</accession>
<gene>
    <name evidence="2" type="ORF">H0H26_04730</name>
</gene>
<name>A0A7U2NHB6_FLAPS</name>
<sequence>MYLNQSFEEILSLLITLFILFLISVLISIIFLKIKNETEKGIFKKALIPNFIFFSISNILYQIAIEKGINISVFSPNENSELFTIIICLSLVLIIISFTEICISKLIFKSELKKNYYSLLCLLNILTYTLIFFSFYPKSYVDKNILSYNRYIFKPNKTELKLFDNSIVKIDNACSSEDIYKISKTNSYFIFRIPIKQIGTNRMLYSFEILDNSLNESFGESENCKEISISKLNNELKVVFKQKNPDPNIGWKKPIITDTIIFKKIKTENRKPGYYGDTNCDCIQK</sequence>
<keyword evidence="1" id="KW-0472">Membrane</keyword>
<protein>
    <submittedName>
        <fullName evidence="2">Uncharacterized protein</fullName>
    </submittedName>
</protein>
<feature type="transmembrane region" description="Helical" evidence="1">
    <location>
        <begin position="12"/>
        <end position="34"/>
    </location>
</feature>
<dbReference type="AlphaFoldDB" id="A0A7U2NHB6"/>
<dbReference type="EMBL" id="CP059075">
    <property type="protein sequence ID" value="QRE04898.1"/>
    <property type="molecule type" value="Genomic_DNA"/>
</dbReference>
<organism evidence="2 3">
    <name type="scientific">Flavobacterium psychrophilum</name>
    <dbReference type="NCBI Taxonomy" id="96345"/>
    <lineage>
        <taxon>Bacteria</taxon>
        <taxon>Pseudomonadati</taxon>
        <taxon>Bacteroidota</taxon>
        <taxon>Flavobacteriia</taxon>
        <taxon>Flavobacteriales</taxon>
        <taxon>Flavobacteriaceae</taxon>
        <taxon>Flavobacterium</taxon>
    </lineage>
</organism>
<reference evidence="2 3" key="1">
    <citation type="submission" date="2020-07" db="EMBL/GenBank/DDBJ databases">
        <title>Genomic characterization of Flavobacterium psychrophilum strains.</title>
        <authorList>
            <person name="Castillo D."/>
            <person name="Jorgensen J."/>
            <person name="Middelboe M."/>
        </authorList>
    </citation>
    <scope>NUCLEOTIDE SEQUENCE [LARGE SCALE GENOMIC DNA]</scope>
    <source>
        <strain evidence="2 3">FPS-R7</strain>
    </source>
</reference>
<feature type="transmembrane region" description="Helical" evidence="1">
    <location>
        <begin position="115"/>
        <end position="136"/>
    </location>
</feature>
<feature type="transmembrane region" description="Helical" evidence="1">
    <location>
        <begin position="83"/>
        <end position="103"/>
    </location>
</feature>
<keyword evidence="1" id="KW-1133">Transmembrane helix</keyword>
<feature type="transmembrane region" description="Helical" evidence="1">
    <location>
        <begin position="46"/>
        <end position="63"/>
    </location>
</feature>
<evidence type="ECO:0000313" key="2">
    <source>
        <dbReference type="EMBL" id="QRE04898.1"/>
    </source>
</evidence>
<proteinExistence type="predicted"/>
<keyword evidence="1" id="KW-0812">Transmembrane</keyword>
<dbReference type="RefSeq" id="WP_203096227.1">
    <property type="nucleotide sequence ID" value="NZ_CP059075.1"/>
</dbReference>
<dbReference type="Proteomes" id="UP000596329">
    <property type="component" value="Chromosome"/>
</dbReference>